<dbReference type="GO" id="GO:0005634">
    <property type="term" value="C:nucleus"/>
    <property type="evidence" value="ECO:0007669"/>
    <property type="project" value="TreeGrafter"/>
</dbReference>
<dbReference type="EMBL" id="JAKJXP020000009">
    <property type="protein sequence ID" value="KAK7755997.1"/>
    <property type="molecule type" value="Genomic_DNA"/>
</dbReference>
<name>A0AAN9UZ37_9PEZI</name>
<evidence type="ECO:0000256" key="1">
    <source>
        <dbReference type="SAM" id="MobiDB-lite"/>
    </source>
</evidence>
<feature type="compositionally biased region" description="Low complexity" evidence="1">
    <location>
        <begin position="571"/>
        <end position="587"/>
    </location>
</feature>
<dbReference type="PANTHER" id="PTHR14596">
    <property type="entry name" value="ZINC FINGER PROTEIN"/>
    <property type="match status" value="1"/>
</dbReference>
<feature type="compositionally biased region" description="Low complexity" evidence="1">
    <location>
        <begin position="702"/>
        <end position="715"/>
    </location>
</feature>
<proteinExistence type="predicted"/>
<dbReference type="GO" id="GO:0042594">
    <property type="term" value="P:response to starvation"/>
    <property type="evidence" value="ECO:0007669"/>
    <property type="project" value="TreeGrafter"/>
</dbReference>
<reference evidence="2 3" key="1">
    <citation type="submission" date="2024-02" db="EMBL/GenBank/DDBJ databases">
        <title>De novo assembly and annotation of 12 fungi associated with fruit tree decline syndrome in Ontario, Canada.</title>
        <authorList>
            <person name="Sulman M."/>
            <person name="Ellouze W."/>
            <person name="Ilyukhin E."/>
        </authorList>
    </citation>
    <scope>NUCLEOTIDE SEQUENCE [LARGE SCALE GENOMIC DNA]</scope>
    <source>
        <strain evidence="2 3">M11/M66-122</strain>
    </source>
</reference>
<feature type="compositionally biased region" description="Basic and acidic residues" evidence="1">
    <location>
        <begin position="902"/>
        <end position="927"/>
    </location>
</feature>
<gene>
    <name evidence="2" type="ORF">SLS62_001940</name>
</gene>
<evidence type="ECO:0000313" key="3">
    <source>
        <dbReference type="Proteomes" id="UP001320420"/>
    </source>
</evidence>
<protein>
    <recommendedName>
        <fullName evidence="4">Developmental regulatory protein wetA</fullName>
    </recommendedName>
</protein>
<feature type="compositionally biased region" description="Low complexity" evidence="1">
    <location>
        <begin position="194"/>
        <end position="205"/>
    </location>
</feature>
<evidence type="ECO:0008006" key="4">
    <source>
        <dbReference type="Google" id="ProtNLM"/>
    </source>
</evidence>
<dbReference type="GO" id="GO:0000987">
    <property type="term" value="F:cis-regulatory region sequence-specific DNA binding"/>
    <property type="evidence" value="ECO:0007669"/>
    <property type="project" value="TreeGrafter"/>
</dbReference>
<organism evidence="2 3">
    <name type="scientific">Diatrype stigma</name>
    <dbReference type="NCBI Taxonomy" id="117547"/>
    <lineage>
        <taxon>Eukaryota</taxon>
        <taxon>Fungi</taxon>
        <taxon>Dikarya</taxon>
        <taxon>Ascomycota</taxon>
        <taxon>Pezizomycotina</taxon>
        <taxon>Sordariomycetes</taxon>
        <taxon>Xylariomycetidae</taxon>
        <taxon>Xylariales</taxon>
        <taxon>Diatrypaceae</taxon>
        <taxon>Diatrype</taxon>
    </lineage>
</organism>
<accession>A0AAN9UZ37</accession>
<dbReference type="AlphaFoldDB" id="A0AAN9UZ37"/>
<feature type="compositionally biased region" description="Low complexity" evidence="1">
    <location>
        <begin position="396"/>
        <end position="410"/>
    </location>
</feature>
<dbReference type="Proteomes" id="UP001320420">
    <property type="component" value="Unassembled WGS sequence"/>
</dbReference>
<feature type="region of interest" description="Disordered" evidence="1">
    <location>
        <begin position="831"/>
        <end position="850"/>
    </location>
</feature>
<keyword evidence="3" id="KW-1185">Reference proteome</keyword>
<feature type="compositionally biased region" description="Low complexity" evidence="1">
    <location>
        <begin position="270"/>
        <end position="291"/>
    </location>
</feature>
<feature type="compositionally biased region" description="Gly residues" evidence="1">
    <location>
        <begin position="764"/>
        <end position="775"/>
    </location>
</feature>
<feature type="compositionally biased region" description="Low complexity" evidence="1">
    <location>
        <begin position="796"/>
        <end position="809"/>
    </location>
</feature>
<feature type="region of interest" description="Disordered" evidence="1">
    <location>
        <begin position="395"/>
        <end position="415"/>
    </location>
</feature>
<dbReference type="GO" id="GO:0000981">
    <property type="term" value="F:DNA-binding transcription factor activity, RNA polymerase II-specific"/>
    <property type="evidence" value="ECO:0007669"/>
    <property type="project" value="TreeGrafter"/>
</dbReference>
<feature type="region of interest" description="Disordered" evidence="1">
    <location>
        <begin position="183"/>
        <end position="296"/>
    </location>
</feature>
<comment type="caution">
    <text evidence="2">The sequence shown here is derived from an EMBL/GenBank/DDBJ whole genome shotgun (WGS) entry which is preliminary data.</text>
</comment>
<sequence>MAFTAVHYPMDKDQGHLAYWSDNDELGAVAPESFFDQFVTFDAGDPGATTVGLSADDMFEQDPPSPSLLLDSLKDDRSLASSSNAQQERLSDIGRPAAATGVVGSTAAATTTTAIDDPFTISSPRDVSDAVDLDHLHHRHLHHNGSSTPPPDLLSVLTGDPVLGGSISDSELLRLEGISLRSPKANATAPSSPPFLSQQQTSTPPSLSPRKHHRFVESVYATVRRATHRSSRPATVAADHNNNRHGGGGSPHGTPIMGAAFKRGVRPSRQYQQQQQPPPQQQQQHHYQQQQGPDAHMGHIHHQIAIKSEPVVDNDGLPLSPPLTGTIPTPGHHGMRFVSGNFDDPFCDGLMVSTAAATNGGSSMTIQGQDTPLHTPVLEGADAFYQHGMPAVTEPAGNRDGNGNGNNNAASYRQGKHGSQLHHDNVAAAWSTMDGLLTTSPTDDVQLWASSSAATAPVYIAENDISNPNGNGGELPSPGWWEADCEGGHHPQSHVSNNNVATMHNASLLQQQQITAADMSSYDYGSLGGGNDELSGLMIHMPQPRQPQAAVLSTAAANNLNLNGGSGGGSNEAAADDGNGGSSASTTRALATGADGSSFPMPTLSSTTPSRHQQHYQQQYQRTPHQHPEQPRRARPRAPSSGARHHHGGGGGGSMTSPRKLHHSRSAFSIRESSMSPSPAHHLPHGGRSHLLPPYPPHYHHQQQPPHQHRSSSISVRKRRSFNSGNVGGGGGGNHNRRASSLNGNGEPLPHTPRSATAAASGSFGHGLGGGGGGIDMDLDHAEAGATMTPGGGGRRASSSTSSTSSSNRGAAAMIGFVNFTPSDKNVLMMGVAPSGSSKTKARREKELADRQRRISEATIRAVKEAGGDVDKFIEQGLWGGVFVSANGNANGQQQQQQQHRRGADGHVEHDGGHGGHGRSYVDGERC</sequence>
<feature type="region of interest" description="Disordered" evidence="1">
    <location>
        <begin position="886"/>
        <end position="927"/>
    </location>
</feature>
<evidence type="ECO:0000313" key="2">
    <source>
        <dbReference type="EMBL" id="KAK7755997.1"/>
    </source>
</evidence>
<feature type="region of interest" description="Disordered" evidence="1">
    <location>
        <begin position="563"/>
        <end position="809"/>
    </location>
</feature>
<dbReference type="PANTHER" id="PTHR14596:SF72">
    <property type="entry name" value="ZINC FINGER PROTEIN MSN2-RELATED"/>
    <property type="match status" value="1"/>
</dbReference>